<name>A0A7K0EQI1_9BACT</name>
<gene>
    <name evidence="3" type="ORF">GJJ30_22490</name>
</gene>
<comment type="caution">
    <text evidence="3">The sequence shown here is derived from an EMBL/GenBank/DDBJ whole genome shotgun (WGS) entry which is preliminary data.</text>
</comment>
<dbReference type="InterPro" id="IPR011008">
    <property type="entry name" value="Dimeric_a/b-barrel"/>
</dbReference>
<dbReference type="OrthoDB" id="7782105at2"/>
<dbReference type="Pfam" id="PF03795">
    <property type="entry name" value="YCII"/>
    <property type="match status" value="1"/>
</dbReference>
<evidence type="ECO:0000256" key="1">
    <source>
        <dbReference type="ARBA" id="ARBA00007689"/>
    </source>
</evidence>
<dbReference type="InterPro" id="IPR005545">
    <property type="entry name" value="YCII"/>
</dbReference>
<evidence type="ECO:0000259" key="2">
    <source>
        <dbReference type="Pfam" id="PF03795"/>
    </source>
</evidence>
<evidence type="ECO:0000313" key="4">
    <source>
        <dbReference type="Proteomes" id="UP000441754"/>
    </source>
</evidence>
<dbReference type="RefSeq" id="WP_154177452.1">
    <property type="nucleotide sequence ID" value="NZ_WJXZ01000014.1"/>
</dbReference>
<sequence>MPTDFLVLFREPDGRTEPHDPVFAQQHQQHWQEWFSKYGQLGKLAGGQALTLEGRVLRRAEEPAEPGPHRVGTEIVGGYLLLKATDLEEATAIIRECPIFEAGGYAEIRPVMSRGNQ</sequence>
<accession>A0A7K0EQI1</accession>
<dbReference type="EMBL" id="WJXZ01000014">
    <property type="protein sequence ID" value="MRS64083.1"/>
    <property type="molecule type" value="Genomic_DNA"/>
</dbReference>
<protein>
    <recommendedName>
        <fullName evidence="2">YCII-related domain-containing protein</fullName>
    </recommendedName>
</protein>
<feature type="domain" description="YCII-related" evidence="2">
    <location>
        <begin position="48"/>
        <end position="108"/>
    </location>
</feature>
<evidence type="ECO:0000313" key="3">
    <source>
        <dbReference type="EMBL" id="MRS64083.1"/>
    </source>
</evidence>
<dbReference type="SUPFAM" id="SSF54909">
    <property type="entry name" value="Dimeric alpha+beta barrel"/>
    <property type="match status" value="1"/>
</dbReference>
<comment type="similarity">
    <text evidence="1">Belongs to the YciI family.</text>
</comment>
<dbReference type="Proteomes" id="UP000441754">
    <property type="component" value="Unassembled WGS sequence"/>
</dbReference>
<dbReference type="Gene3D" id="3.30.70.1060">
    <property type="entry name" value="Dimeric alpha+beta barrel"/>
    <property type="match status" value="1"/>
</dbReference>
<keyword evidence="4" id="KW-1185">Reference proteome</keyword>
<proteinExistence type="inferred from homology"/>
<organism evidence="3 4">
    <name type="scientific">Larkinella terrae</name>
    <dbReference type="NCBI Taxonomy" id="2025311"/>
    <lineage>
        <taxon>Bacteria</taxon>
        <taxon>Pseudomonadati</taxon>
        <taxon>Bacteroidota</taxon>
        <taxon>Cytophagia</taxon>
        <taxon>Cytophagales</taxon>
        <taxon>Spirosomataceae</taxon>
        <taxon>Larkinella</taxon>
    </lineage>
</organism>
<reference evidence="3 4" key="1">
    <citation type="journal article" date="2018" name="Antonie Van Leeuwenhoek">
        <title>Larkinella terrae sp. nov., isolated from soil on Jeju Island, South Korea.</title>
        <authorList>
            <person name="Ten L.N."/>
            <person name="Jeon J."/>
            <person name="Park S.J."/>
            <person name="Park S."/>
            <person name="Lee S.Y."/>
            <person name="Kim M.K."/>
            <person name="Jung H.Y."/>
        </authorList>
    </citation>
    <scope>NUCLEOTIDE SEQUENCE [LARGE SCALE GENOMIC DNA]</scope>
    <source>
        <strain evidence="3 4">KCTC 52001</strain>
    </source>
</reference>
<dbReference type="AlphaFoldDB" id="A0A7K0EQI1"/>